<organism evidence="2 3">
    <name type="scientific">Spongiibacter thalassae</name>
    <dbReference type="NCBI Taxonomy" id="2721624"/>
    <lineage>
        <taxon>Bacteria</taxon>
        <taxon>Pseudomonadati</taxon>
        <taxon>Pseudomonadota</taxon>
        <taxon>Gammaproteobacteria</taxon>
        <taxon>Cellvibrionales</taxon>
        <taxon>Spongiibacteraceae</taxon>
        <taxon>Spongiibacter</taxon>
    </lineage>
</organism>
<reference evidence="2 3" key="1">
    <citation type="submission" date="2020-04" db="EMBL/GenBank/DDBJ databases">
        <authorList>
            <person name="Yoon J."/>
        </authorList>
    </citation>
    <scope>NUCLEOTIDE SEQUENCE [LARGE SCALE GENOMIC DNA]</scope>
    <source>
        <strain evidence="2 3">KMU-166</strain>
    </source>
</reference>
<dbReference type="PROSITE" id="PS50995">
    <property type="entry name" value="HTH_MARR_2"/>
    <property type="match status" value="1"/>
</dbReference>
<dbReference type="RefSeq" id="WP_168452114.1">
    <property type="nucleotide sequence ID" value="NZ_JAAWWK010000009.1"/>
</dbReference>
<keyword evidence="3" id="KW-1185">Reference proteome</keyword>
<dbReference type="EMBL" id="JAAWWK010000009">
    <property type="protein sequence ID" value="NKI19593.1"/>
    <property type="molecule type" value="Genomic_DNA"/>
</dbReference>
<dbReference type="PRINTS" id="PR00598">
    <property type="entry name" value="HTHMARR"/>
</dbReference>
<dbReference type="InterPro" id="IPR000835">
    <property type="entry name" value="HTH_MarR-typ"/>
</dbReference>
<comment type="caution">
    <text evidence="2">The sequence shown here is derived from an EMBL/GenBank/DDBJ whole genome shotgun (WGS) entry which is preliminary data.</text>
</comment>
<evidence type="ECO:0000313" key="3">
    <source>
        <dbReference type="Proteomes" id="UP000765845"/>
    </source>
</evidence>
<dbReference type="InterPro" id="IPR036390">
    <property type="entry name" value="WH_DNA-bd_sf"/>
</dbReference>
<protein>
    <submittedName>
        <fullName evidence="2">MarR family transcriptional regulator</fullName>
    </submittedName>
</protein>
<gene>
    <name evidence="2" type="ORF">HCU74_19475</name>
</gene>
<accession>A0ABX1GMH8</accession>
<dbReference type="Gene3D" id="1.10.10.10">
    <property type="entry name" value="Winged helix-like DNA-binding domain superfamily/Winged helix DNA-binding domain"/>
    <property type="match status" value="1"/>
</dbReference>
<dbReference type="SMART" id="SM00347">
    <property type="entry name" value="HTH_MARR"/>
    <property type="match status" value="1"/>
</dbReference>
<dbReference type="InterPro" id="IPR036388">
    <property type="entry name" value="WH-like_DNA-bd_sf"/>
</dbReference>
<sequence>MDDRRITIAELREQQRHNWPKAYDESQPAILRLLRTYDMFSRESGELMSSQGLQSAEFDVLAALRRQSPPHCVSPTQLCSALFISSGGLTKVLKRLETAGWIERPANPNDGRSQLVQLSESGKKKAEDTMTLLCNLHRKWLAPLSEDETAQFDRLLEALITGRD</sequence>
<dbReference type="SUPFAM" id="SSF46785">
    <property type="entry name" value="Winged helix' DNA-binding domain"/>
    <property type="match status" value="1"/>
</dbReference>
<evidence type="ECO:0000259" key="1">
    <source>
        <dbReference type="PROSITE" id="PS50995"/>
    </source>
</evidence>
<dbReference type="PANTHER" id="PTHR33164">
    <property type="entry name" value="TRANSCRIPTIONAL REGULATOR, MARR FAMILY"/>
    <property type="match status" value="1"/>
</dbReference>
<feature type="domain" description="HTH marR-type" evidence="1">
    <location>
        <begin position="23"/>
        <end position="161"/>
    </location>
</feature>
<proteinExistence type="predicted"/>
<dbReference type="Proteomes" id="UP000765845">
    <property type="component" value="Unassembled WGS sequence"/>
</dbReference>
<dbReference type="Pfam" id="PF12802">
    <property type="entry name" value="MarR_2"/>
    <property type="match status" value="1"/>
</dbReference>
<evidence type="ECO:0000313" key="2">
    <source>
        <dbReference type="EMBL" id="NKI19593.1"/>
    </source>
</evidence>
<name>A0ABX1GMH8_9GAMM</name>
<dbReference type="InterPro" id="IPR039422">
    <property type="entry name" value="MarR/SlyA-like"/>
</dbReference>
<dbReference type="PANTHER" id="PTHR33164:SF104">
    <property type="entry name" value="TRANSCRIPTIONAL REGULATORY PROTEIN"/>
    <property type="match status" value="1"/>
</dbReference>